<dbReference type="EMBL" id="JAGTXO010000040">
    <property type="protein sequence ID" value="KAG8459455.1"/>
    <property type="molecule type" value="Genomic_DNA"/>
</dbReference>
<evidence type="ECO:0000259" key="2">
    <source>
        <dbReference type="Pfam" id="PF00179"/>
    </source>
</evidence>
<reference evidence="4" key="1">
    <citation type="submission" date="2021-05" db="EMBL/GenBank/DDBJ databases">
        <title>The genome of the haptophyte Pavlova lutheri (Diacronema luteri, Pavlovales) - a model for lipid biosynthesis in eukaryotic algae.</title>
        <authorList>
            <person name="Hulatt C.J."/>
            <person name="Posewitz M.C."/>
        </authorList>
    </citation>
    <scope>NUCLEOTIDE SEQUENCE</scope>
    <source>
        <strain evidence="4">NIVA-4/92</strain>
    </source>
</reference>
<feature type="domain" description="UBC core" evidence="2">
    <location>
        <begin position="348"/>
        <end position="411"/>
    </location>
</feature>
<comment type="caution">
    <text evidence="4">The sequence shown here is derived from an EMBL/GenBank/DDBJ whole genome shotgun (WGS) entry which is preliminary data.</text>
</comment>
<dbReference type="InterPro" id="IPR036047">
    <property type="entry name" value="F-box-like_dom_sf"/>
</dbReference>
<dbReference type="Gene3D" id="3.10.110.10">
    <property type="entry name" value="Ubiquitin Conjugating Enzyme"/>
    <property type="match status" value="1"/>
</dbReference>
<feature type="region of interest" description="Disordered" evidence="1">
    <location>
        <begin position="295"/>
        <end position="331"/>
    </location>
</feature>
<dbReference type="InterPro" id="IPR001810">
    <property type="entry name" value="F-box_dom"/>
</dbReference>
<feature type="compositionally biased region" description="Low complexity" evidence="1">
    <location>
        <begin position="168"/>
        <end position="180"/>
    </location>
</feature>
<sequence length="470" mass="47131">MLHATRPGASLSARRVAAVAPAGACAALPSLALLAPELLAAICRCLPAEHVAALRATCRTLRGACGDRALWAGLLAERFGDAPDPVGELAALDHPSRIFARLAVCARWGLARTAGGPPAADGSPPSPENAGVGALATRVHSLRLNVTTPDARKALSYLDLNAGGATPPTPHAGAASAGGATRDGRVPAAAAASPGAGACAPLSLPPHTPAPTLPDLLQKRLRRDLLELVSAPAAIAGAGASNVGAIGAVSAFPVQEDMLVWNATVRGISGRPDADVTFRLVLAFGVAAGRAVDADAASARRTERRARARGAGRRGGTPASAGGGGSVDDADAHAHAHADADAFFLPVVRVVSPPVAHPNVRADGTVCAAALRARCRPADPVRAVLLGVRELLDRPHLGVRPLNRAAALEWALAREPLGAARGCAAAAPAGAPARVAYAASNMFDGSPLDLNRAPSAACGAPPLTPRHPSA</sequence>
<feature type="domain" description="F-box" evidence="3">
    <location>
        <begin position="36"/>
        <end position="72"/>
    </location>
</feature>
<dbReference type="InterPro" id="IPR000608">
    <property type="entry name" value="UBC"/>
</dbReference>
<accession>A0A8J6C722</accession>
<evidence type="ECO:0008006" key="6">
    <source>
        <dbReference type="Google" id="ProtNLM"/>
    </source>
</evidence>
<dbReference type="SUPFAM" id="SSF54495">
    <property type="entry name" value="UBC-like"/>
    <property type="match status" value="1"/>
</dbReference>
<dbReference type="Pfam" id="PF00179">
    <property type="entry name" value="UQ_con"/>
    <property type="match status" value="1"/>
</dbReference>
<gene>
    <name evidence="4" type="ORF">KFE25_012790</name>
</gene>
<keyword evidence="5" id="KW-1185">Reference proteome</keyword>
<evidence type="ECO:0000313" key="5">
    <source>
        <dbReference type="Proteomes" id="UP000751190"/>
    </source>
</evidence>
<dbReference type="SUPFAM" id="SSF81383">
    <property type="entry name" value="F-box domain"/>
    <property type="match status" value="1"/>
</dbReference>
<dbReference type="AlphaFoldDB" id="A0A8J6C722"/>
<feature type="compositionally biased region" description="Basic residues" evidence="1">
    <location>
        <begin position="302"/>
        <end position="312"/>
    </location>
</feature>
<dbReference type="Pfam" id="PF12937">
    <property type="entry name" value="F-box-like"/>
    <property type="match status" value="1"/>
</dbReference>
<name>A0A8J6C722_DIALT</name>
<evidence type="ECO:0000256" key="1">
    <source>
        <dbReference type="SAM" id="MobiDB-lite"/>
    </source>
</evidence>
<feature type="region of interest" description="Disordered" evidence="1">
    <location>
        <begin position="168"/>
        <end position="192"/>
    </location>
</feature>
<evidence type="ECO:0000259" key="3">
    <source>
        <dbReference type="Pfam" id="PF12937"/>
    </source>
</evidence>
<organism evidence="4 5">
    <name type="scientific">Diacronema lutheri</name>
    <name type="common">Unicellular marine alga</name>
    <name type="synonym">Monochrysis lutheri</name>
    <dbReference type="NCBI Taxonomy" id="2081491"/>
    <lineage>
        <taxon>Eukaryota</taxon>
        <taxon>Haptista</taxon>
        <taxon>Haptophyta</taxon>
        <taxon>Pavlovophyceae</taxon>
        <taxon>Pavlovales</taxon>
        <taxon>Pavlovaceae</taxon>
        <taxon>Diacronema</taxon>
    </lineage>
</organism>
<dbReference type="InterPro" id="IPR016135">
    <property type="entry name" value="UBQ-conjugating_enzyme/RWD"/>
</dbReference>
<proteinExistence type="predicted"/>
<protein>
    <recommendedName>
        <fullName evidence="6">F-box domain-containing protein</fullName>
    </recommendedName>
</protein>
<dbReference type="Proteomes" id="UP000751190">
    <property type="component" value="Unassembled WGS sequence"/>
</dbReference>
<evidence type="ECO:0000313" key="4">
    <source>
        <dbReference type="EMBL" id="KAG8459455.1"/>
    </source>
</evidence>